<feature type="compositionally biased region" description="Basic and acidic residues" evidence="1">
    <location>
        <begin position="27"/>
        <end position="45"/>
    </location>
</feature>
<evidence type="ECO:0000256" key="1">
    <source>
        <dbReference type="SAM" id="MobiDB-lite"/>
    </source>
</evidence>
<accession>A0ABW3ZQN1</accession>
<dbReference type="EMBL" id="JBHTNH010000002">
    <property type="protein sequence ID" value="MFD1360584.1"/>
    <property type="molecule type" value="Genomic_DNA"/>
</dbReference>
<name>A0ABW3ZQN1_9BACI</name>
<keyword evidence="2" id="KW-1133">Transmembrane helix</keyword>
<comment type="caution">
    <text evidence="3">The sequence shown here is derived from an EMBL/GenBank/DDBJ whole genome shotgun (WGS) entry which is preliminary data.</text>
</comment>
<protein>
    <submittedName>
        <fullName evidence="3">Uncharacterized protein</fullName>
    </submittedName>
</protein>
<gene>
    <name evidence="3" type="ORF">ACFQ4A_02680</name>
</gene>
<reference evidence="4" key="1">
    <citation type="journal article" date="2019" name="Int. J. Syst. Evol. Microbiol.">
        <title>The Global Catalogue of Microorganisms (GCM) 10K type strain sequencing project: providing services to taxonomists for standard genome sequencing and annotation.</title>
        <authorList>
            <consortium name="The Broad Institute Genomics Platform"/>
            <consortium name="The Broad Institute Genome Sequencing Center for Infectious Disease"/>
            <person name="Wu L."/>
            <person name="Ma J."/>
        </authorList>
    </citation>
    <scope>NUCLEOTIDE SEQUENCE [LARGE SCALE GENOMIC DNA]</scope>
    <source>
        <strain evidence="4">CCUG 54822</strain>
    </source>
</reference>
<evidence type="ECO:0000313" key="3">
    <source>
        <dbReference type="EMBL" id="MFD1360584.1"/>
    </source>
</evidence>
<keyword evidence="2" id="KW-0472">Membrane</keyword>
<organism evidence="3 4">
    <name type="scientific">Lentibacillus salinarum</name>
    <dbReference type="NCBI Taxonomy" id="446820"/>
    <lineage>
        <taxon>Bacteria</taxon>
        <taxon>Bacillati</taxon>
        <taxon>Bacillota</taxon>
        <taxon>Bacilli</taxon>
        <taxon>Bacillales</taxon>
        <taxon>Bacillaceae</taxon>
        <taxon>Lentibacillus</taxon>
    </lineage>
</organism>
<feature type="region of interest" description="Disordered" evidence="1">
    <location>
        <begin position="24"/>
        <end position="45"/>
    </location>
</feature>
<dbReference type="Proteomes" id="UP001597178">
    <property type="component" value="Unassembled WGS sequence"/>
</dbReference>
<evidence type="ECO:0000256" key="2">
    <source>
        <dbReference type="SAM" id="Phobius"/>
    </source>
</evidence>
<keyword evidence="2" id="KW-0812">Transmembrane</keyword>
<proteinExistence type="predicted"/>
<keyword evidence="4" id="KW-1185">Reference proteome</keyword>
<sequence>MENRKTESNDQADELRNLLAEVDSGVEQDRQEEQKQQEADNITGRDVDILNLPPRREVHNQHHQRMTLKLSRATMRMLSVIVILLLLSGTAFYLWGNELWELIVTM</sequence>
<evidence type="ECO:0000313" key="4">
    <source>
        <dbReference type="Proteomes" id="UP001597178"/>
    </source>
</evidence>
<dbReference type="RefSeq" id="WP_382397287.1">
    <property type="nucleotide sequence ID" value="NZ_JBHTNH010000002.1"/>
</dbReference>
<feature type="transmembrane region" description="Helical" evidence="2">
    <location>
        <begin position="75"/>
        <end position="96"/>
    </location>
</feature>